<organism evidence="2 3">
    <name type="scientific">Bos indicus x Bos taurus</name>
    <name type="common">Hybrid cattle</name>
    <dbReference type="NCBI Taxonomy" id="30522"/>
    <lineage>
        <taxon>Eukaryota</taxon>
        <taxon>Metazoa</taxon>
        <taxon>Chordata</taxon>
        <taxon>Craniata</taxon>
        <taxon>Vertebrata</taxon>
        <taxon>Euteleostomi</taxon>
        <taxon>Mammalia</taxon>
        <taxon>Eutheria</taxon>
        <taxon>Laurasiatheria</taxon>
        <taxon>Artiodactyla</taxon>
        <taxon>Ruminantia</taxon>
        <taxon>Pecora</taxon>
        <taxon>Bovidae</taxon>
        <taxon>Bovinae</taxon>
        <taxon>Bos</taxon>
    </lineage>
</organism>
<evidence type="ECO:0000313" key="3">
    <source>
        <dbReference type="Proteomes" id="UP000314981"/>
    </source>
</evidence>
<reference evidence="2" key="3">
    <citation type="submission" date="2025-09" db="UniProtKB">
        <authorList>
            <consortium name="Ensembl"/>
        </authorList>
    </citation>
    <scope>IDENTIFICATION</scope>
</reference>
<name>A0A4W2C3V3_BOBOX</name>
<dbReference type="Ensembl" id="ENSBIXT00000001906.1">
    <property type="protein sequence ID" value="ENSBIXP00000007414.1"/>
    <property type="gene ID" value="ENSBIXG00000001059.1"/>
</dbReference>
<reference evidence="2" key="2">
    <citation type="submission" date="2025-08" db="UniProtKB">
        <authorList>
            <consortium name="Ensembl"/>
        </authorList>
    </citation>
    <scope>IDENTIFICATION</scope>
</reference>
<accession>A0A4W2C3V3</accession>
<sequence>MTFPSSSRTPDKVGDRCQGPEPALGQSLCRLGGLPPAQAEVSAVKPGDKCCEFFAPEALEDPMSSLKTWALLGSPGRVSWSRLGALRRPRLVAWVQPWAGRPATLQAVSGPLLCTGLPLTTRLSPAQHSSHGGPRGDRQAACGPLSRAWSLGELTVPGDGFVVALGVWVSYCCPNKIPQTWCLHTNSWTVDSIEIRNGPHSATSGVWAGLPSSWGSSHSSVLEAAHFPWLVAPSSVLRAAEEPPSSASSSTFKDL</sequence>
<protein>
    <submittedName>
        <fullName evidence="2">Uncharacterized protein</fullName>
    </submittedName>
</protein>
<reference evidence="2 3" key="1">
    <citation type="submission" date="2018-11" db="EMBL/GenBank/DDBJ databases">
        <title>Haplotype-resolved cattle genomes.</title>
        <authorList>
            <person name="Low W.Y."/>
            <person name="Tearle R."/>
            <person name="Bickhart D.M."/>
            <person name="Rosen B.D."/>
            <person name="Koren S."/>
            <person name="Rhie A."/>
            <person name="Hiendleder S."/>
            <person name="Phillippy A.M."/>
            <person name="Smith T.P.L."/>
            <person name="Williams J.L."/>
        </authorList>
    </citation>
    <scope>NUCLEOTIDE SEQUENCE [LARGE SCALE GENOMIC DNA]</scope>
</reference>
<evidence type="ECO:0000256" key="1">
    <source>
        <dbReference type="SAM" id="MobiDB-lite"/>
    </source>
</evidence>
<feature type="region of interest" description="Disordered" evidence="1">
    <location>
        <begin position="1"/>
        <end position="20"/>
    </location>
</feature>
<dbReference type="AlphaFoldDB" id="A0A4W2C3V3"/>
<dbReference type="Proteomes" id="UP000314981">
    <property type="component" value="Chromosome 21"/>
</dbReference>
<proteinExistence type="predicted"/>
<evidence type="ECO:0000313" key="2">
    <source>
        <dbReference type="Ensembl" id="ENSBIXP00000007414.1"/>
    </source>
</evidence>
<keyword evidence="3" id="KW-1185">Reference proteome</keyword>